<dbReference type="InterPro" id="IPR018062">
    <property type="entry name" value="HTH_AraC-typ_CS"/>
</dbReference>
<gene>
    <name evidence="5" type="ORF">I7822_16795</name>
</gene>
<dbReference type="SUPFAM" id="SSF51182">
    <property type="entry name" value="RmlC-like cupins"/>
    <property type="match status" value="1"/>
</dbReference>
<feature type="domain" description="HTH araC/xylS-type" evidence="4">
    <location>
        <begin position="187"/>
        <end position="285"/>
    </location>
</feature>
<evidence type="ECO:0000259" key="4">
    <source>
        <dbReference type="PROSITE" id="PS01124"/>
    </source>
</evidence>
<dbReference type="SUPFAM" id="SSF46689">
    <property type="entry name" value="Homeodomain-like"/>
    <property type="match status" value="2"/>
</dbReference>
<dbReference type="PANTHER" id="PTHR43280">
    <property type="entry name" value="ARAC-FAMILY TRANSCRIPTIONAL REGULATOR"/>
    <property type="match status" value="1"/>
</dbReference>
<dbReference type="InterPro" id="IPR018060">
    <property type="entry name" value="HTH_AraC"/>
</dbReference>
<dbReference type="EMBL" id="JAGDEL010000013">
    <property type="protein sequence ID" value="MBO1513309.1"/>
    <property type="molecule type" value="Genomic_DNA"/>
</dbReference>
<evidence type="ECO:0000313" key="5">
    <source>
        <dbReference type="EMBL" id="MBO1513309.1"/>
    </source>
</evidence>
<keyword evidence="1" id="KW-0805">Transcription regulation</keyword>
<protein>
    <submittedName>
        <fullName evidence="5">Helix-turn-helix transcriptional regulator</fullName>
    </submittedName>
</protein>
<name>A0ABS3N5H9_9BACI</name>
<keyword evidence="6" id="KW-1185">Reference proteome</keyword>
<dbReference type="Pfam" id="PF12833">
    <property type="entry name" value="HTH_18"/>
    <property type="match status" value="1"/>
</dbReference>
<dbReference type="InterPro" id="IPR011051">
    <property type="entry name" value="RmlC_Cupin_sf"/>
</dbReference>
<dbReference type="InterPro" id="IPR009057">
    <property type="entry name" value="Homeodomain-like_sf"/>
</dbReference>
<dbReference type="Gene3D" id="2.60.120.10">
    <property type="entry name" value="Jelly Rolls"/>
    <property type="match status" value="1"/>
</dbReference>
<dbReference type="Gene3D" id="1.10.10.60">
    <property type="entry name" value="Homeodomain-like"/>
    <property type="match status" value="2"/>
</dbReference>
<dbReference type="PANTHER" id="PTHR43280:SF2">
    <property type="entry name" value="HTH-TYPE TRANSCRIPTIONAL REGULATOR EXSA"/>
    <property type="match status" value="1"/>
</dbReference>
<evidence type="ECO:0000256" key="2">
    <source>
        <dbReference type="ARBA" id="ARBA00023125"/>
    </source>
</evidence>
<dbReference type="PROSITE" id="PS01124">
    <property type="entry name" value="HTH_ARAC_FAMILY_2"/>
    <property type="match status" value="1"/>
</dbReference>
<proteinExistence type="predicted"/>
<reference evidence="5 6" key="1">
    <citation type="submission" date="2021-03" db="EMBL/GenBank/DDBJ databases">
        <title>Whole genome sequence of Metabacillus bambusae BG109.</title>
        <authorList>
            <person name="Jeong J.W."/>
        </authorList>
    </citation>
    <scope>NUCLEOTIDE SEQUENCE [LARGE SCALE GENOMIC DNA]</scope>
    <source>
        <strain evidence="5 6">BG109</strain>
    </source>
</reference>
<accession>A0ABS3N5H9</accession>
<organism evidence="5 6">
    <name type="scientific">Metabacillus bambusae</name>
    <dbReference type="NCBI Taxonomy" id="2795218"/>
    <lineage>
        <taxon>Bacteria</taxon>
        <taxon>Bacillati</taxon>
        <taxon>Bacillota</taxon>
        <taxon>Bacilli</taxon>
        <taxon>Bacillales</taxon>
        <taxon>Bacillaceae</taxon>
        <taxon>Metabacillus</taxon>
    </lineage>
</organism>
<keyword evidence="3" id="KW-0804">Transcription</keyword>
<dbReference type="Pfam" id="PF02311">
    <property type="entry name" value="AraC_binding"/>
    <property type="match status" value="1"/>
</dbReference>
<sequence>MLPIRKQFESEKSFPFHIVYKQTKDLQDELPEHTHEWLEIVMIHEGKGTFFIDQTFYDLQKDDLIIIPSNTIHRTIPDKDHSLTSTAIFFSPALLNHSTFGNSFLYLKIFEESKKGKNYKYTLEHNHQTQLNDYIDTLKHEVETESPDQVNAILLWLHVTMLHLNRNCLTWKTGITKQSSFGPKWFKEALIYIDQHLDTSLDLNSLSRRFSVSASHFSRVFKQLIGINVTDYIAMKRILLAKDLLSSYNEKISTVAEQCGFTSMPHFFRTFKKLTSMTPSEYRKKMMINILS</sequence>
<dbReference type="Proteomes" id="UP000663981">
    <property type="component" value="Unassembled WGS sequence"/>
</dbReference>
<dbReference type="RefSeq" id="WP_207980269.1">
    <property type="nucleotide sequence ID" value="NZ_JAGDEL010000013.1"/>
</dbReference>
<evidence type="ECO:0000256" key="3">
    <source>
        <dbReference type="ARBA" id="ARBA00023163"/>
    </source>
</evidence>
<evidence type="ECO:0000256" key="1">
    <source>
        <dbReference type="ARBA" id="ARBA00023015"/>
    </source>
</evidence>
<dbReference type="InterPro" id="IPR020449">
    <property type="entry name" value="Tscrpt_reg_AraC-type_HTH"/>
</dbReference>
<comment type="caution">
    <text evidence="5">The sequence shown here is derived from an EMBL/GenBank/DDBJ whole genome shotgun (WGS) entry which is preliminary data.</text>
</comment>
<dbReference type="PRINTS" id="PR00032">
    <property type="entry name" value="HTHARAC"/>
</dbReference>
<dbReference type="SMART" id="SM00342">
    <property type="entry name" value="HTH_ARAC"/>
    <property type="match status" value="1"/>
</dbReference>
<dbReference type="PROSITE" id="PS00041">
    <property type="entry name" value="HTH_ARAC_FAMILY_1"/>
    <property type="match status" value="1"/>
</dbReference>
<evidence type="ECO:0000313" key="6">
    <source>
        <dbReference type="Proteomes" id="UP000663981"/>
    </source>
</evidence>
<keyword evidence="2" id="KW-0238">DNA-binding</keyword>
<dbReference type="InterPro" id="IPR014710">
    <property type="entry name" value="RmlC-like_jellyroll"/>
</dbReference>
<dbReference type="InterPro" id="IPR003313">
    <property type="entry name" value="AraC-bd"/>
</dbReference>